<dbReference type="EMBL" id="FNHG01000003">
    <property type="protein sequence ID" value="SDL98006.1"/>
    <property type="molecule type" value="Genomic_DNA"/>
</dbReference>
<dbReference type="RefSeq" id="WP_091767512.1">
    <property type="nucleotide sequence ID" value="NZ_FNHG01000003.1"/>
</dbReference>
<feature type="transmembrane region" description="Helical" evidence="1">
    <location>
        <begin position="153"/>
        <end position="171"/>
    </location>
</feature>
<proteinExistence type="predicted"/>
<reference evidence="2 3" key="1">
    <citation type="submission" date="2016-10" db="EMBL/GenBank/DDBJ databases">
        <authorList>
            <person name="de Groot N.N."/>
        </authorList>
    </citation>
    <scope>NUCLEOTIDE SEQUENCE [LARGE SCALE GENOMIC DNA]</scope>
    <source>
        <strain evidence="2 3">DSM 16077</strain>
    </source>
</reference>
<accession>A0A1G9PGR9</accession>
<sequence>MRISNLAFIAAIAAAVATLVFPILFGSPPDLGAAPMADGFVTPILALEFARSAADLAFLQGEGADALRAFLVHTQSLDRFFPLAYAGMAAMVFLALGLRNPGRWLAWAALAVAVMTIGADWAENTVMNRLLAELGAGAEPRPGLLAALYGHTWIKWGLIGLYAALFAVLMWQDKRRLLAIPAVVAALAIAATWLSGSNGQLAEIMAALLIPFMLTFPLAALMYLRGKSAPPEAGAT</sequence>
<feature type="transmembrane region" description="Helical" evidence="1">
    <location>
        <begin position="178"/>
        <end position="195"/>
    </location>
</feature>
<evidence type="ECO:0008006" key="4">
    <source>
        <dbReference type="Google" id="ProtNLM"/>
    </source>
</evidence>
<evidence type="ECO:0000256" key="1">
    <source>
        <dbReference type="SAM" id="Phobius"/>
    </source>
</evidence>
<protein>
    <recommendedName>
        <fullName evidence="4">DUF4386 family protein</fullName>
    </recommendedName>
</protein>
<dbReference type="Proteomes" id="UP000199759">
    <property type="component" value="Unassembled WGS sequence"/>
</dbReference>
<organism evidence="2 3">
    <name type="scientific">Maricaulis salignorans</name>
    <dbReference type="NCBI Taxonomy" id="144026"/>
    <lineage>
        <taxon>Bacteria</taxon>
        <taxon>Pseudomonadati</taxon>
        <taxon>Pseudomonadota</taxon>
        <taxon>Alphaproteobacteria</taxon>
        <taxon>Maricaulales</taxon>
        <taxon>Maricaulaceae</taxon>
        <taxon>Maricaulis</taxon>
    </lineage>
</organism>
<dbReference type="AlphaFoldDB" id="A0A1G9PGR9"/>
<dbReference type="OrthoDB" id="7630683at2"/>
<feature type="transmembrane region" description="Helical" evidence="1">
    <location>
        <begin position="80"/>
        <end position="97"/>
    </location>
</feature>
<gene>
    <name evidence="2" type="ORF">SAMN04488568_103230</name>
</gene>
<feature type="transmembrane region" description="Helical" evidence="1">
    <location>
        <begin position="104"/>
        <end position="122"/>
    </location>
</feature>
<keyword evidence="1" id="KW-0812">Transmembrane</keyword>
<dbReference type="STRING" id="144026.SAMN04488568_103230"/>
<keyword evidence="1" id="KW-0472">Membrane</keyword>
<keyword evidence="3" id="KW-1185">Reference proteome</keyword>
<keyword evidence="1" id="KW-1133">Transmembrane helix</keyword>
<evidence type="ECO:0000313" key="2">
    <source>
        <dbReference type="EMBL" id="SDL98006.1"/>
    </source>
</evidence>
<evidence type="ECO:0000313" key="3">
    <source>
        <dbReference type="Proteomes" id="UP000199759"/>
    </source>
</evidence>
<name>A0A1G9PGR9_9PROT</name>
<feature type="transmembrane region" description="Helical" evidence="1">
    <location>
        <begin position="201"/>
        <end position="224"/>
    </location>
</feature>